<proteinExistence type="predicted"/>
<feature type="domain" description="HTH tetR-type" evidence="3">
    <location>
        <begin position="15"/>
        <end position="75"/>
    </location>
</feature>
<evidence type="ECO:0000256" key="1">
    <source>
        <dbReference type="ARBA" id="ARBA00023125"/>
    </source>
</evidence>
<keyword evidence="1 2" id="KW-0238">DNA-binding</keyword>
<dbReference type="PRINTS" id="PR00455">
    <property type="entry name" value="HTHTETR"/>
</dbReference>
<dbReference type="PANTHER" id="PTHR30055:SF146">
    <property type="entry name" value="HTH-TYPE TRANSCRIPTIONAL DUAL REGULATOR CECR"/>
    <property type="match status" value="1"/>
</dbReference>
<protein>
    <submittedName>
        <fullName evidence="4">AcrR family transcriptional regulator</fullName>
    </submittedName>
</protein>
<dbReference type="InterPro" id="IPR036271">
    <property type="entry name" value="Tet_transcr_reg_TetR-rel_C_sf"/>
</dbReference>
<organism evidence="4 5">
    <name type="scientific">Amycolatopsis thermophila</name>
    <dbReference type="NCBI Taxonomy" id="206084"/>
    <lineage>
        <taxon>Bacteria</taxon>
        <taxon>Bacillati</taxon>
        <taxon>Actinomycetota</taxon>
        <taxon>Actinomycetes</taxon>
        <taxon>Pseudonocardiales</taxon>
        <taxon>Pseudonocardiaceae</taxon>
        <taxon>Amycolatopsis</taxon>
    </lineage>
</organism>
<dbReference type="Gene3D" id="1.10.357.10">
    <property type="entry name" value="Tetracycline Repressor, domain 2"/>
    <property type="match status" value="1"/>
</dbReference>
<keyword evidence="5" id="KW-1185">Reference proteome</keyword>
<dbReference type="PANTHER" id="PTHR30055">
    <property type="entry name" value="HTH-TYPE TRANSCRIPTIONAL REGULATOR RUTR"/>
    <property type="match status" value="1"/>
</dbReference>
<dbReference type="RefSeq" id="WP_306998938.1">
    <property type="nucleotide sequence ID" value="NZ_JAUSUT010000001.1"/>
</dbReference>
<evidence type="ECO:0000259" key="3">
    <source>
        <dbReference type="PROSITE" id="PS50977"/>
    </source>
</evidence>
<dbReference type="PROSITE" id="PS50977">
    <property type="entry name" value="HTH_TETR_2"/>
    <property type="match status" value="1"/>
</dbReference>
<reference evidence="4 5" key="1">
    <citation type="submission" date="2023-07" db="EMBL/GenBank/DDBJ databases">
        <title>Sequencing the genomes of 1000 actinobacteria strains.</title>
        <authorList>
            <person name="Klenk H.-P."/>
        </authorList>
    </citation>
    <scope>NUCLEOTIDE SEQUENCE [LARGE SCALE GENOMIC DNA]</scope>
    <source>
        <strain evidence="4 5">DSM 45805</strain>
    </source>
</reference>
<comment type="caution">
    <text evidence="4">The sequence shown here is derived from an EMBL/GenBank/DDBJ whole genome shotgun (WGS) entry which is preliminary data.</text>
</comment>
<dbReference type="InterPro" id="IPR050109">
    <property type="entry name" value="HTH-type_TetR-like_transc_reg"/>
</dbReference>
<dbReference type="EMBL" id="JAUSUT010000001">
    <property type="protein sequence ID" value="MDQ0383150.1"/>
    <property type="molecule type" value="Genomic_DNA"/>
</dbReference>
<name>A0ABU0F6D3_9PSEU</name>
<dbReference type="InterPro" id="IPR009057">
    <property type="entry name" value="Homeodomain-like_sf"/>
</dbReference>
<dbReference type="InterPro" id="IPR001647">
    <property type="entry name" value="HTH_TetR"/>
</dbReference>
<dbReference type="Pfam" id="PF00440">
    <property type="entry name" value="TetR_N"/>
    <property type="match status" value="1"/>
</dbReference>
<evidence type="ECO:0000313" key="4">
    <source>
        <dbReference type="EMBL" id="MDQ0383150.1"/>
    </source>
</evidence>
<evidence type="ECO:0000313" key="5">
    <source>
        <dbReference type="Proteomes" id="UP001229651"/>
    </source>
</evidence>
<evidence type="ECO:0000256" key="2">
    <source>
        <dbReference type="PROSITE-ProRule" id="PRU00335"/>
    </source>
</evidence>
<dbReference type="Proteomes" id="UP001229651">
    <property type="component" value="Unassembled WGS sequence"/>
</dbReference>
<gene>
    <name evidence="4" type="ORF">FB470_007144</name>
</gene>
<dbReference type="SUPFAM" id="SSF46689">
    <property type="entry name" value="Homeodomain-like"/>
    <property type="match status" value="1"/>
</dbReference>
<feature type="DNA-binding region" description="H-T-H motif" evidence="2">
    <location>
        <begin position="38"/>
        <end position="57"/>
    </location>
</feature>
<sequence>MTTASRRERTRLPAAQRRRQILDVATRLIGEGGFWALSMQDVADACGLTVPGLLHHVGSKDGLLLAVLDHRDAEDFRSLAGELGLSESDVRRGWPKDISLAEACDALVRRNATQPEIVRLFSVLQAESLAPGHPAAAYFAARQRRVLAEFAAMVPGRVPEPESLARQVVAVMDGLQIQWLRDPEGTDLVAQWRTAAARLFTDLTP</sequence>
<dbReference type="SUPFAM" id="SSF48498">
    <property type="entry name" value="Tetracyclin repressor-like, C-terminal domain"/>
    <property type="match status" value="1"/>
</dbReference>
<accession>A0ABU0F6D3</accession>